<dbReference type="InterPro" id="IPR032743">
    <property type="entry name" value="FAM47"/>
</dbReference>
<accession>A0AAV1G9G0</accession>
<reference evidence="2" key="1">
    <citation type="submission" date="2023-08" db="EMBL/GenBank/DDBJ databases">
        <authorList>
            <person name="Alioto T."/>
            <person name="Alioto T."/>
            <person name="Gomez Garrido J."/>
        </authorList>
    </citation>
    <scope>NUCLEOTIDE SEQUENCE</scope>
</reference>
<dbReference type="PANTHER" id="PTHR46449:SF5">
    <property type="entry name" value="FAMILY WITH SEQUENCE SIMILARITY 47 MEMBER E"/>
    <property type="match status" value="1"/>
</dbReference>
<gene>
    <name evidence="2" type="ORF">XNOV1_A032147</name>
</gene>
<comment type="similarity">
    <text evidence="1">Belongs to the FAM47 family.</text>
</comment>
<dbReference type="GO" id="GO:0000785">
    <property type="term" value="C:chromatin"/>
    <property type="evidence" value="ECO:0007669"/>
    <property type="project" value="TreeGrafter"/>
</dbReference>
<dbReference type="EMBL" id="OY660875">
    <property type="protein sequence ID" value="CAJ1069294.1"/>
    <property type="molecule type" value="Genomic_DNA"/>
</dbReference>
<dbReference type="GO" id="GO:0045815">
    <property type="term" value="P:transcription initiation-coupled chromatin remodeling"/>
    <property type="evidence" value="ECO:0007669"/>
    <property type="project" value="TreeGrafter"/>
</dbReference>
<evidence type="ECO:0000313" key="3">
    <source>
        <dbReference type="Proteomes" id="UP001178508"/>
    </source>
</evidence>
<dbReference type="AlphaFoldDB" id="A0AAV1G9G0"/>
<keyword evidence="3" id="KW-1185">Reference proteome</keyword>
<dbReference type="Proteomes" id="UP001178508">
    <property type="component" value="Chromosome 12"/>
</dbReference>
<organism evidence="2 3">
    <name type="scientific">Xyrichtys novacula</name>
    <name type="common">Pearly razorfish</name>
    <name type="synonym">Hemipteronotus novacula</name>
    <dbReference type="NCBI Taxonomy" id="13765"/>
    <lineage>
        <taxon>Eukaryota</taxon>
        <taxon>Metazoa</taxon>
        <taxon>Chordata</taxon>
        <taxon>Craniata</taxon>
        <taxon>Vertebrata</taxon>
        <taxon>Euteleostomi</taxon>
        <taxon>Actinopterygii</taxon>
        <taxon>Neopterygii</taxon>
        <taxon>Teleostei</taxon>
        <taxon>Neoteleostei</taxon>
        <taxon>Acanthomorphata</taxon>
        <taxon>Eupercaria</taxon>
        <taxon>Labriformes</taxon>
        <taxon>Labridae</taxon>
        <taxon>Xyrichtys</taxon>
    </lineage>
</organism>
<evidence type="ECO:0000313" key="2">
    <source>
        <dbReference type="EMBL" id="CAJ1069294.1"/>
    </source>
</evidence>
<proteinExistence type="inferred from homology"/>
<dbReference type="PANTHER" id="PTHR46449">
    <property type="entry name" value="ZGC:158260"/>
    <property type="match status" value="1"/>
</dbReference>
<dbReference type="Pfam" id="PF14642">
    <property type="entry name" value="FAM47"/>
    <property type="match status" value="1"/>
</dbReference>
<sequence>MSLNNFNESWSVLSGAQRSVSPVIFYDTQNNKSSQRPKHGISEGRGCFSKQVIQKQLRKDYIAAAEEKLTKHPLMTYPYYKDHMTPELFHKVASILDPDMCVIDASGLSTPTEHHVAEEKDQICR</sequence>
<evidence type="ECO:0000256" key="1">
    <source>
        <dbReference type="ARBA" id="ARBA00005277"/>
    </source>
</evidence>
<name>A0AAV1G9G0_XYRNO</name>
<protein>
    <submittedName>
        <fullName evidence="2">Uncharacterized protein</fullName>
    </submittedName>
</protein>